<feature type="transmembrane region" description="Helical" evidence="1">
    <location>
        <begin position="68"/>
        <end position="86"/>
    </location>
</feature>
<keyword evidence="1" id="KW-1133">Transmembrane helix</keyword>
<accession>A0A914WCE6</accession>
<dbReference type="GO" id="GO:0016020">
    <property type="term" value="C:membrane"/>
    <property type="evidence" value="ECO:0007669"/>
    <property type="project" value="TreeGrafter"/>
</dbReference>
<name>A0A914WCE6_9BILA</name>
<keyword evidence="1" id="KW-0472">Membrane</keyword>
<dbReference type="InterPro" id="IPR036259">
    <property type="entry name" value="MFS_trans_sf"/>
</dbReference>
<organism evidence="2 3">
    <name type="scientific">Plectus sambesii</name>
    <dbReference type="NCBI Taxonomy" id="2011161"/>
    <lineage>
        <taxon>Eukaryota</taxon>
        <taxon>Metazoa</taxon>
        <taxon>Ecdysozoa</taxon>
        <taxon>Nematoda</taxon>
        <taxon>Chromadorea</taxon>
        <taxon>Plectida</taxon>
        <taxon>Plectina</taxon>
        <taxon>Plectoidea</taxon>
        <taxon>Plectidae</taxon>
        <taxon>Plectus</taxon>
    </lineage>
</organism>
<protein>
    <submittedName>
        <fullName evidence="3">Uncharacterized protein</fullName>
    </submittedName>
</protein>
<dbReference type="WBParaSite" id="PSAMB.scaffold3849size16633.g22774.t1">
    <property type="protein sequence ID" value="PSAMB.scaffold3849size16633.g22774.t1"/>
    <property type="gene ID" value="PSAMB.scaffold3849size16633.g22774"/>
</dbReference>
<dbReference type="PANTHER" id="PTHR23503">
    <property type="entry name" value="SOLUTE CARRIER FAMILY 2"/>
    <property type="match status" value="1"/>
</dbReference>
<keyword evidence="1" id="KW-0812">Transmembrane</keyword>
<dbReference type="AlphaFoldDB" id="A0A914WCE6"/>
<dbReference type="Gene3D" id="1.20.1250.20">
    <property type="entry name" value="MFS general substrate transporter like domains"/>
    <property type="match status" value="1"/>
</dbReference>
<feature type="transmembrane region" description="Helical" evidence="1">
    <location>
        <begin position="38"/>
        <end position="62"/>
    </location>
</feature>
<dbReference type="GO" id="GO:0015149">
    <property type="term" value="F:hexose transmembrane transporter activity"/>
    <property type="evidence" value="ECO:0007669"/>
    <property type="project" value="TreeGrafter"/>
</dbReference>
<evidence type="ECO:0000313" key="2">
    <source>
        <dbReference type="Proteomes" id="UP000887566"/>
    </source>
</evidence>
<sequence>MLGIFQKTSRAREGAIDKFARRLLASPRFLLQRRPGPGAVSIAISSSTVAGMTTGLLTLPLYRYMNATSFLPLFIVPSLLCLINLYRQLPETKNKEIYEIVRELRGGSTDSDSCLGVNML</sequence>
<dbReference type="PANTHER" id="PTHR23503:SF46">
    <property type="entry name" value="MAJOR FACILITATOR SUPERFAMILY (MFS) PROFILE DOMAIN-CONTAINING PROTEIN"/>
    <property type="match status" value="1"/>
</dbReference>
<dbReference type="InterPro" id="IPR045263">
    <property type="entry name" value="GLUT"/>
</dbReference>
<evidence type="ECO:0000256" key="1">
    <source>
        <dbReference type="SAM" id="Phobius"/>
    </source>
</evidence>
<dbReference type="Proteomes" id="UP000887566">
    <property type="component" value="Unplaced"/>
</dbReference>
<evidence type="ECO:0000313" key="3">
    <source>
        <dbReference type="WBParaSite" id="PSAMB.scaffold3849size16633.g22774.t1"/>
    </source>
</evidence>
<keyword evidence="2" id="KW-1185">Reference proteome</keyword>
<reference evidence="3" key="1">
    <citation type="submission" date="2022-11" db="UniProtKB">
        <authorList>
            <consortium name="WormBaseParasite"/>
        </authorList>
    </citation>
    <scope>IDENTIFICATION</scope>
</reference>
<proteinExistence type="predicted"/>